<dbReference type="Proteomes" id="UP000642070">
    <property type="component" value="Unassembled WGS sequence"/>
</dbReference>
<dbReference type="PANTHER" id="PTHR43877">
    <property type="entry name" value="AMINOALKYLPHOSPHONATE N-ACETYLTRANSFERASE-RELATED-RELATED"/>
    <property type="match status" value="1"/>
</dbReference>
<reference evidence="4" key="2">
    <citation type="submission" date="2020-09" db="EMBL/GenBank/DDBJ databases">
        <authorList>
            <person name="Sun Q."/>
            <person name="Ohkuma M."/>
        </authorList>
    </citation>
    <scope>NUCLEOTIDE SEQUENCE</scope>
    <source>
        <strain evidence="4">JCM 19831</strain>
    </source>
</reference>
<evidence type="ECO:0000256" key="1">
    <source>
        <dbReference type="ARBA" id="ARBA00022679"/>
    </source>
</evidence>
<dbReference type="RefSeq" id="WP_229834786.1">
    <property type="nucleotide sequence ID" value="NZ_BMPI01000010.1"/>
</dbReference>
<dbReference type="PROSITE" id="PS51186">
    <property type="entry name" value="GNAT"/>
    <property type="match status" value="1"/>
</dbReference>
<dbReference type="Pfam" id="PF00583">
    <property type="entry name" value="Acetyltransf_1"/>
    <property type="match status" value="1"/>
</dbReference>
<keyword evidence="5" id="KW-1185">Reference proteome</keyword>
<dbReference type="Gene3D" id="3.40.630.30">
    <property type="match status" value="1"/>
</dbReference>
<keyword evidence="1" id="KW-0808">Transferase</keyword>
<accession>A0A917WR09</accession>
<dbReference type="InterPro" id="IPR050832">
    <property type="entry name" value="Bact_Acetyltransf"/>
</dbReference>
<dbReference type="SUPFAM" id="SSF55729">
    <property type="entry name" value="Acyl-CoA N-acyltransferases (Nat)"/>
    <property type="match status" value="1"/>
</dbReference>
<evidence type="ECO:0000256" key="2">
    <source>
        <dbReference type="ARBA" id="ARBA00023315"/>
    </source>
</evidence>
<gene>
    <name evidence="4" type="ORF">GCM10007977_024420</name>
</gene>
<evidence type="ECO:0000259" key="3">
    <source>
        <dbReference type="PROSITE" id="PS51186"/>
    </source>
</evidence>
<dbReference type="CDD" id="cd04301">
    <property type="entry name" value="NAT_SF"/>
    <property type="match status" value="1"/>
</dbReference>
<sequence>MISLRTEAEQWLRDRDVTQWTSDYFDYARTVMTASVVAGIAWVVEAGDEVVATAALSPQADMDFWDIEDDPDSALYLGKMIVSRAHAGRGLGSSILDWASHRAHRLDKRWVRIDVRRDNDRLHAYYLKLGFQHVRTVKPEHRRTESGWLAQRPAGFHVSDGPELFELA</sequence>
<evidence type="ECO:0000313" key="5">
    <source>
        <dbReference type="Proteomes" id="UP000642070"/>
    </source>
</evidence>
<dbReference type="GO" id="GO:0016747">
    <property type="term" value="F:acyltransferase activity, transferring groups other than amino-acyl groups"/>
    <property type="evidence" value="ECO:0007669"/>
    <property type="project" value="InterPro"/>
</dbReference>
<organism evidence="4 5">
    <name type="scientific">Dactylosporangium sucinum</name>
    <dbReference type="NCBI Taxonomy" id="1424081"/>
    <lineage>
        <taxon>Bacteria</taxon>
        <taxon>Bacillati</taxon>
        <taxon>Actinomycetota</taxon>
        <taxon>Actinomycetes</taxon>
        <taxon>Micromonosporales</taxon>
        <taxon>Micromonosporaceae</taxon>
        <taxon>Dactylosporangium</taxon>
    </lineage>
</organism>
<protein>
    <recommendedName>
        <fullName evidence="3">N-acetyltransferase domain-containing protein</fullName>
    </recommendedName>
</protein>
<keyword evidence="2" id="KW-0012">Acyltransferase</keyword>
<name>A0A917WR09_9ACTN</name>
<dbReference type="InterPro" id="IPR000182">
    <property type="entry name" value="GNAT_dom"/>
</dbReference>
<proteinExistence type="predicted"/>
<dbReference type="AlphaFoldDB" id="A0A917WR09"/>
<dbReference type="EMBL" id="BMPI01000010">
    <property type="protein sequence ID" value="GGM22386.1"/>
    <property type="molecule type" value="Genomic_DNA"/>
</dbReference>
<comment type="caution">
    <text evidence="4">The sequence shown here is derived from an EMBL/GenBank/DDBJ whole genome shotgun (WGS) entry which is preliminary data.</text>
</comment>
<feature type="domain" description="N-acetyltransferase" evidence="3">
    <location>
        <begin position="1"/>
        <end position="155"/>
    </location>
</feature>
<evidence type="ECO:0000313" key="4">
    <source>
        <dbReference type="EMBL" id="GGM22386.1"/>
    </source>
</evidence>
<dbReference type="InterPro" id="IPR016181">
    <property type="entry name" value="Acyl_CoA_acyltransferase"/>
</dbReference>
<reference evidence="4" key="1">
    <citation type="journal article" date="2014" name="Int. J. Syst. Evol. Microbiol.">
        <title>Complete genome sequence of Corynebacterium casei LMG S-19264T (=DSM 44701T), isolated from a smear-ripened cheese.</title>
        <authorList>
            <consortium name="US DOE Joint Genome Institute (JGI-PGF)"/>
            <person name="Walter F."/>
            <person name="Albersmeier A."/>
            <person name="Kalinowski J."/>
            <person name="Ruckert C."/>
        </authorList>
    </citation>
    <scope>NUCLEOTIDE SEQUENCE</scope>
    <source>
        <strain evidence="4">JCM 19831</strain>
    </source>
</reference>